<dbReference type="AlphaFoldDB" id="A0A4Y2MX87"/>
<evidence type="ECO:0000313" key="2">
    <source>
        <dbReference type="Proteomes" id="UP000499080"/>
    </source>
</evidence>
<organism evidence="1 2">
    <name type="scientific">Araneus ventricosus</name>
    <name type="common">Orbweaver spider</name>
    <name type="synonym">Epeira ventricosa</name>
    <dbReference type="NCBI Taxonomy" id="182803"/>
    <lineage>
        <taxon>Eukaryota</taxon>
        <taxon>Metazoa</taxon>
        <taxon>Ecdysozoa</taxon>
        <taxon>Arthropoda</taxon>
        <taxon>Chelicerata</taxon>
        <taxon>Arachnida</taxon>
        <taxon>Araneae</taxon>
        <taxon>Araneomorphae</taxon>
        <taxon>Entelegynae</taxon>
        <taxon>Araneoidea</taxon>
        <taxon>Araneidae</taxon>
        <taxon>Araneus</taxon>
    </lineage>
</organism>
<sequence length="140" mass="15767">MSFTGLDVCYDRLAISVGPLWPFDDQCVVRIGDSLLVGSTTDGFTGFQKFMIRHTLQIPSDTRHGLHFALPVTINISNECHYRIGYNYMVATIKFPILTYFAFQLISKVTSHHQSSLIQGTNWTVDKGAIDVRTPKNLLN</sequence>
<keyword evidence="2" id="KW-1185">Reference proteome</keyword>
<evidence type="ECO:0000313" key="1">
    <source>
        <dbReference type="EMBL" id="GBN31182.1"/>
    </source>
</evidence>
<accession>A0A4Y2MX87</accession>
<proteinExistence type="predicted"/>
<name>A0A4Y2MX87_ARAVE</name>
<dbReference type="EMBL" id="BGPR01008048">
    <property type="protein sequence ID" value="GBN31182.1"/>
    <property type="molecule type" value="Genomic_DNA"/>
</dbReference>
<dbReference type="Proteomes" id="UP000499080">
    <property type="component" value="Unassembled WGS sequence"/>
</dbReference>
<reference evidence="1 2" key="1">
    <citation type="journal article" date="2019" name="Sci. Rep.">
        <title>Orb-weaving spider Araneus ventricosus genome elucidates the spidroin gene catalogue.</title>
        <authorList>
            <person name="Kono N."/>
            <person name="Nakamura H."/>
            <person name="Ohtoshi R."/>
            <person name="Moran D.A.P."/>
            <person name="Shinohara A."/>
            <person name="Yoshida Y."/>
            <person name="Fujiwara M."/>
            <person name="Mori M."/>
            <person name="Tomita M."/>
            <person name="Arakawa K."/>
        </authorList>
    </citation>
    <scope>NUCLEOTIDE SEQUENCE [LARGE SCALE GENOMIC DNA]</scope>
</reference>
<comment type="caution">
    <text evidence="1">The sequence shown here is derived from an EMBL/GenBank/DDBJ whole genome shotgun (WGS) entry which is preliminary data.</text>
</comment>
<protein>
    <submittedName>
        <fullName evidence="1">Uncharacterized protein</fullName>
    </submittedName>
</protein>
<gene>
    <name evidence="1" type="ORF">AVEN_144808_1</name>
</gene>